<reference evidence="3" key="1">
    <citation type="submission" date="2016-03" db="EMBL/GenBank/DDBJ databases">
        <authorList>
            <person name="Guldener U."/>
        </authorList>
    </citation>
    <scope>NUCLEOTIDE SEQUENCE [LARGE SCALE GENOMIC DNA]</scope>
    <source>
        <strain evidence="3">04CH-RAC-A.6.1</strain>
    </source>
</reference>
<proteinExistence type="predicted"/>
<feature type="compositionally biased region" description="Basic and acidic residues" evidence="1">
    <location>
        <begin position="204"/>
        <end position="218"/>
    </location>
</feature>
<gene>
    <name evidence="2" type="ORF">RAG0_06287</name>
</gene>
<evidence type="ECO:0000313" key="3">
    <source>
        <dbReference type="Proteomes" id="UP000178912"/>
    </source>
</evidence>
<dbReference type="EMBL" id="FJUX01000030">
    <property type="protein sequence ID" value="CZS97148.1"/>
    <property type="molecule type" value="Genomic_DNA"/>
</dbReference>
<feature type="region of interest" description="Disordered" evidence="1">
    <location>
        <begin position="91"/>
        <end position="115"/>
    </location>
</feature>
<dbReference type="Proteomes" id="UP000178912">
    <property type="component" value="Unassembled WGS sequence"/>
</dbReference>
<sequence length="232" mass="25995">MSYSMCNHYLPVITADQDRNISSKCPKTAEDLCLPSCELFPPQPIFEYCSRPNPLPRFLNNALLGIQKRKPKDGNWVPKILAAACVAEQTSPQKSSRPASEWYPPPPPNPTSLLGDYLSITSMEPLLPALNSEAHPNHRFSSFACPTRLTPLIGLEANNGSEDDEEGPCEEDFEKSSRQKIQAAELQREIDTYGKGQDWDEKEEEARNHWDALDDGRSFHGKPWGNLQEGQA</sequence>
<keyword evidence="3" id="KW-1185">Reference proteome</keyword>
<feature type="compositionally biased region" description="Acidic residues" evidence="1">
    <location>
        <begin position="161"/>
        <end position="173"/>
    </location>
</feature>
<name>A0A1E1KGG6_9HELO</name>
<feature type="region of interest" description="Disordered" evidence="1">
    <location>
        <begin position="158"/>
        <end position="177"/>
    </location>
</feature>
<dbReference type="AlphaFoldDB" id="A0A1E1KGG6"/>
<accession>A0A1E1KGG6</accession>
<evidence type="ECO:0000313" key="2">
    <source>
        <dbReference type="EMBL" id="CZS97148.1"/>
    </source>
</evidence>
<protein>
    <submittedName>
        <fullName evidence="2">Uncharacterized protein</fullName>
    </submittedName>
</protein>
<organism evidence="2 3">
    <name type="scientific">Rhynchosporium agropyri</name>
    <dbReference type="NCBI Taxonomy" id="914238"/>
    <lineage>
        <taxon>Eukaryota</taxon>
        <taxon>Fungi</taxon>
        <taxon>Dikarya</taxon>
        <taxon>Ascomycota</taxon>
        <taxon>Pezizomycotina</taxon>
        <taxon>Leotiomycetes</taxon>
        <taxon>Helotiales</taxon>
        <taxon>Ploettnerulaceae</taxon>
        <taxon>Rhynchosporium</taxon>
    </lineage>
</organism>
<evidence type="ECO:0000256" key="1">
    <source>
        <dbReference type="SAM" id="MobiDB-lite"/>
    </source>
</evidence>
<feature type="region of interest" description="Disordered" evidence="1">
    <location>
        <begin position="187"/>
        <end position="232"/>
    </location>
</feature>